<dbReference type="Proteomes" id="UP001271007">
    <property type="component" value="Unassembled WGS sequence"/>
</dbReference>
<evidence type="ECO:0000313" key="2">
    <source>
        <dbReference type="Proteomes" id="UP001271007"/>
    </source>
</evidence>
<dbReference type="EMBL" id="JAWDJX010000009">
    <property type="protein sequence ID" value="KAK3055220.1"/>
    <property type="molecule type" value="Genomic_DNA"/>
</dbReference>
<sequence length="147" mass="16876">MRPATQALLKRRDGVDVESFQVNYGRHGHLVRPWCLANDVVYYAQVHNPRWSSEEIAKQYPDLVLAEFDAAAEMVFEGVPGFAGPYYENVILPDERRILFSEAMAHLKMVEAGSVVGDSIEFIVDGKPTVAFEEWRQRWEECQEVEE</sequence>
<evidence type="ECO:0008006" key="3">
    <source>
        <dbReference type="Google" id="ProtNLM"/>
    </source>
</evidence>
<proteinExistence type="predicted"/>
<dbReference type="Gene3D" id="3.30.70.100">
    <property type="match status" value="1"/>
</dbReference>
<keyword evidence="2" id="KW-1185">Reference proteome</keyword>
<dbReference type="AlphaFoldDB" id="A0AAJ0DRB5"/>
<protein>
    <recommendedName>
        <fullName evidence="3">EthD domain-containing protein</fullName>
    </recommendedName>
</protein>
<organism evidence="1 2">
    <name type="scientific">Extremus antarcticus</name>
    <dbReference type="NCBI Taxonomy" id="702011"/>
    <lineage>
        <taxon>Eukaryota</taxon>
        <taxon>Fungi</taxon>
        <taxon>Dikarya</taxon>
        <taxon>Ascomycota</taxon>
        <taxon>Pezizomycotina</taxon>
        <taxon>Dothideomycetes</taxon>
        <taxon>Dothideomycetidae</taxon>
        <taxon>Mycosphaerellales</taxon>
        <taxon>Extremaceae</taxon>
        <taxon>Extremus</taxon>
    </lineage>
</organism>
<reference evidence="1" key="1">
    <citation type="submission" date="2023-04" db="EMBL/GenBank/DDBJ databases">
        <title>Black Yeasts Isolated from many extreme environments.</title>
        <authorList>
            <person name="Coleine C."/>
            <person name="Stajich J.E."/>
            <person name="Selbmann L."/>
        </authorList>
    </citation>
    <scope>NUCLEOTIDE SEQUENCE</scope>
    <source>
        <strain evidence="1">CCFEE 5312</strain>
    </source>
</reference>
<comment type="caution">
    <text evidence="1">The sequence shown here is derived from an EMBL/GenBank/DDBJ whole genome shotgun (WGS) entry which is preliminary data.</text>
</comment>
<gene>
    <name evidence="1" type="ORF">LTR09_003773</name>
</gene>
<evidence type="ECO:0000313" key="1">
    <source>
        <dbReference type="EMBL" id="KAK3055220.1"/>
    </source>
</evidence>
<accession>A0AAJ0DRB5</accession>
<name>A0AAJ0DRB5_9PEZI</name>